<dbReference type="InterPro" id="IPR033399">
    <property type="entry name" value="TP_0789-like"/>
</dbReference>
<dbReference type="Gene3D" id="2.50.20.10">
    <property type="entry name" value="Lipoprotein localisation LolA/LolB/LppX"/>
    <property type="match status" value="1"/>
</dbReference>
<keyword evidence="1" id="KW-0732">Signal</keyword>
<dbReference type="Pfam" id="PF17131">
    <property type="entry name" value="LolA_like"/>
    <property type="match status" value="1"/>
</dbReference>
<organism evidence="3 4">
    <name type="scientific">Hypnocyclicus thermotrophus</name>
    <dbReference type="NCBI Taxonomy" id="1627895"/>
    <lineage>
        <taxon>Bacteria</taxon>
        <taxon>Fusobacteriati</taxon>
        <taxon>Fusobacteriota</taxon>
        <taxon>Fusobacteriia</taxon>
        <taxon>Fusobacteriales</taxon>
        <taxon>Fusobacteriaceae</taxon>
        <taxon>Hypnocyclicus</taxon>
    </lineage>
</organism>
<protein>
    <submittedName>
        <fullName evidence="3">Outer membrane lipoprotein-sorting protein</fullName>
    </submittedName>
</protein>
<dbReference type="AlphaFoldDB" id="A0AA46I5V7"/>
<evidence type="ECO:0000256" key="1">
    <source>
        <dbReference type="SAM" id="SignalP"/>
    </source>
</evidence>
<reference evidence="3 4" key="1">
    <citation type="submission" date="2019-03" db="EMBL/GenBank/DDBJ databases">
        <title>Genomic Encyclopedia of Type Strains, Phase IV (KMG-IV): sequencing the most valuable type-strain genomes for metagenomic binning, comparative biology and taxonomic classification.</title>
        <authorList>
            <person name="Goeker M."/>
        </authorList>
    </citation>
    <scope>NUCLEOTIDE SEQUENCE [LARGE SCALE GENOMIC DNA]</scope>
    <source>
        <strain evidence="3 4">DSM 100055</strain>
    </source>
</reference>
<dbReference type="EMBL" id="SOBG01000002">
    <property type="protein sequence ID" value="TDT71757.1"/>
    <property type="molecule type" value="Genomic_DNA"/>
</dbReference>
<keyword evidence="4" id="KW-1185">Reference proteome</keyword>
<evidence type="ECO:0000313" key="3">
    <source>
        <dbReference type="EMBL" id="TDT71757.1"/>
    </source>
</evidence>
<comment type="caution">
    <text evidence="3">The sequence shown here is derived from an EMBL/GenBank/DDBJ whole genome shotgun (WGS) entry which is preliminary data.</text>
</comment>
<feature type="chain" id="PRO_5041445687" evidence="1">
    <location>
        <begin position="20"/>
        <end position="265"/>
    </location>
</feature>
<gene>
    <name evidence="3" type="ORF">EV215_0441</name>
</gene>
<feature type="signal peptide" evidence="1">
    <location>
        <begin position="1"/>
        <end position="19"/>
    </location>
</feature>
<sequence>MKKILVGLLIVVMSLSAFSMTGKEIMQAVKDRDTGKTLHALMGMDLIDKDGTVNPRTIEVWGETYDEANDLSRSIMVFKAPASVKNTRFLQVENKDRDDDKWIYLPALKRVRRISSSEGSSSFMGSDFTYDDMETRDVEEDNHKLLREEKLGNYDCYVIESKAKNSEDSQYDKVISWVSKEHFIVVKAELYSKKTKKIEKILTVKQDLAQVNGIWTIFETIMENVETGHKTKLYIKRSKSGSPYIEYNKAINPARFTQKYLKTGR</sequence>
<keyword evidence="3" id="KW-0449">Lipoprotein</keyword>
<evidence type="ECO:0000313" key="4">
    <source>
        <dbReference type="Proteomes" id="UP000294678"/>
    </source>
</evidence>
<accession>A0AA46I5V7</accession>
<dbReference type="RefSeq" id="WP_134112353.1">
    <property type="nucleotide sequence ID" value="NZ_SOBG01000002.1"/>
</dbReference>
<name>A0AA46I5V7_9FUSO</name>
<feature type="domain" description="Uncharacterized protein TP-0789" evidence="2">
    <location>
        <begin position="72"/>
        <end position="263"/>
    </location>
</feature>
<evidence type="ECO:0000259" key="2">
    <source>
        <dbReference type="Pfam" id="PF17131"/>
    </source>
</evidence>
<dbReference type="Proteomes" id="UP000294678">
    <property type="component" value="Unassembled WGS sequence"/>
</dbReference>
<proteinExistence type="predicted"/>
<dbReference type="CDD" id="cd16329">
    <property type="entry name" value="LolA_like"/>
    <property type="match status" value="1"/>
</dbReference>